<dbReference type="PANTHER" id="PTHR30026">
    <property type="entry name" value="OUTER MEMBRANE PROTEIN TOLC"/>
    <property type="match status" value="1"/>
</dbReference>
<name>X1H2C2_9ZZZZ</name>
<dbReference type="GO" id="GO:0015288">
    <property type="term" value="F:porin activity"/>
    <property type="evidence" value="ECO:0007669"/>
    <property type="project" value="TreeGrafter"/>
</dbReference>
<accession>X1H2C2</accession>
<feature type="coiled-coil region" evidence="7">
    <location>
        <begin position="218"/>
        <end position="245"/>
    </location>
</feature>
<reference evidence="8" key="1">
    <citation type="journal article" date="2014" name="Front. Microbiol.">
        <title>High frequency of phylogenetically diverse reductive dehalogenase-homologous genes in deep subseafloor sedimentary metagenomes.</title>
        <authorList>
            <person name="Kawai M."/>
            <person name="Futagami T."/>
            <person name="Toyoda A."/>
            <person name="Takaki Y."/>
            <person name="Nishi S."/>
            <person name="Hori S."/>
            <person name="Arai W."/>
            <person name="Tsubouchi T."/>
            <person name="Morono Y."/>
            <person name="Uchiyama I."/>
            <person name="Ito T."/>
            <person name="Fujiyama A."/>
            <person name="Inagaki F."/>
            <person name="Takami H."/>
        </authorList>
    </citation>
    <scope>NUCLEOTIDE SEQUENCE</scope>
    <source>
        <strain evidence="8">Expedition CK06-06</strain>
    </source>
</reference>
<evidence type="ECO:0000313" key="8">
    <source>
        <dbReference type="EMBL" id="GAH51255.1"/>
    </source>
</evidence>
<dbReference type="GO" id="GO:0015562">
    <property type="term" value="F:efflux transmembrane transporter activity"/>
    <property type="evidence" value="ECO:0007669"/>
    <property type="project" value="InterPro"/>
</dbReference>
<protein>
    <recommendedName>
        <fullName evidence="9">TolC family protein</fullName>
    </recommendedName>
</protein>
<evidence type="ECO:0000256" key="3">
    <source>
        <dbReference type="ARBA" id="ARBA00022452"/>
    </source>
</evidence>
<dbReference type="GO" id="GO:0009279">
    <property type="term" value="C:cell outer membrane"/>
    <property type="evidence" value="ECO:0007669"/>
    <property type="project" value="UniProtKB-SubCell"/>
</dbReference>
<dbReference type="GO" id="GO:1990281">
    <property type="term" value="C:efflux pump complex"/>
    <property type="evidence" value="ECO:0007669"/>
    <property type="project" value="TreeGrafter"/>
</dbReference>
<keyword evidence="3" id="KW-1134">Transmembrane beta strand</keyword>
<evidence type="ECO:0000256" key="7">
    <source>
        <dbReference type="SAM" id="Coils"/>
    </source>
</evidence>
<comment type="caution">
    <text evidence="8">The sequence shown here is derived from an EMBL/GenBank/DDBJ whole genome shotgun (WGS) entry which is preliminary data.</text>
</comment>
<evidence type="ECO:0000256" key="5">
    <source>
        <dbReference type="ARBA" id="ARBA00023136"/>
    </source>
</evidence>
<dbReference type="PANTHER" id="PTHR30026:SF20">
    <property type="entry name" value="OUTER MEMBRANE PROTEIN TOLC"/>
    <property type="match status" value="1"/>
</dbReference>
<dbReference type="InterPro" id="IPR003423">
    <property type="entry name" value="OMP_efflux"/>
</dbReference>
<evidence type="ECO:0008006" key="9">
    <source>
        <dbReference type="Google" id="ProtNLM"/>
    </source>
</evidence>
<keyword evidence="2" id="KW-0813">Transport</keyword>
<comment type="subcellular location">
    <subcellularLocation>
        <location evidence="1">Cell outer membrane</location>
    </subcellularLocation>
</comment>
<feature type="non-terminal residue" evidence="8">
    <location>
        <position position="294"/>
    </location>
</feature>
<feature type="non-terminal residue" evidence="8">
    <location>
        <position position="1"/>
    </location>
</feature>
<evidence type="ECO:0000256" key="4">
    <source>
        <dbReference type="ARBA" id="ARBA00022692"/>
    </source>
</evidence>
<keyword evidence="4" id="KW-0812">Transmembrane</keyword>
<keyword evidence="6" id="KW-0998">Cell outer membrane</keyword>
<evidence type="ECO:0000256" key="2">
    <source>
        <dbReference type="ARBA" id="ARBA00022448"/>
    </source>
</evidence>
<dbReference type="Gene3D" id="1.20.1600.10">
    <property type="entry name" value="Outer membrane efflux proteins (OEP)"/>
    <property type="match status" value="1"/>
</dbReference>
<evidence type="ECO:0000256" key="6">
    <source>
        <dbReference type="ARBA" id="ARBA00023237"/>
    </source>
</evidence>
<evidence type="ECO:0000256" key="1">
    <source>
        <dbReference type="ARBA" id="ARBA00004442"/>
    </source>
</evidence>
<keyword evidence="7" id="KW-0175">Coiled coil</keyword>
<dbReference type="InterPro" id="IPR051906">
    <property type="entry name" value="TolC-like"/>
</dbReference>
<dbReference type="SUPFAM" id="SSF56954">
    <property type="entry name" value="Outer membrane efflux proteins (OEP)"/>
    <property type="match status" value="1"/>
</dbReference>
<sequence length="294" mass="33281">CKAHQNKALEIASAFLSVLKNKELVNLSEKRLERAKKYYQLAQAKLKVGLVSYADVLKSKVEVKSAESNLISASNALSLSHIELKNLLGLKKEEEYQLDSRIEFSFLLISLEESLSEALSKRPEIKEKEEEGMQAEYAYQLAKKDYFPSLSLKGNYDYYLNRELSGYSDTNDWTVYLAVEIPIFDAGVRHSRLRRAKLDQEKLQFTKEESIRDITGEVSTAFFNLKNLEKLIEAQEEEITAAAESLRLATGRYREGVGSILEVVDAQIELVSAETDKVNTFFDGQLAMANLILS</sequence>
<organism evidence="8">
    <name type="scientific">marine sediment metagenome</name>
    <dbReference type="NCBI Taxonomy" id="412755"/>
    <lineage>
        <taxon>unclassified sequences</taxon>
        <taxon>metagenomes</taxon>
        <taxon>ecological metagenomes</taxon>
    </lineage>
</organism>
<proteinExistence type="predicted"/>
<dbReference type="AlphaFoldDB" id="X1H2C2"/>
<dbReference type="Pfam" id="PF02321">
    <property type="entry name" value="OEP"/>
    <property type="match status" value="2"/>
</dbReference>
<gene>
    <name evidence="8" type="ORF">S03H2_29790</name>
</gene>
<keyword evidence="5" id="KW-0472">Membrane</keyword>
<dbReference type="EMBL" id="BARU01017997">
    <property type="protein sequence ID" value="GAH51255.1"/>
    <property type="molecule type" value="Genomic_DNA"/>
</dbReference>